<name>A0A6A4SZY1_SCOMX</name>
<dbReference type="Gene3D" id="3.30.40.10">
    <property type="entry name" value="Zinc/RING finger domain, C3HC4 (zinc finger)"/>
    <property type="match status" value="1"/>
</dbReference>
<dbReference type="InterPro" id="IPR051051">
    <property type="entry name" value="E3_ubiq-ligase_TRIM/RNF"/>
</dbReference>
<keyword evidence="2" id="KW-0479">Metal-binding</keyword>
<feature type="domain" description="B box-type" evidence="8">
    <location>
        <begin position="123"/>
        <end position="163"/>
    </location>
</feature>
<dbReference type="InterPro" id="IPR003877">
    <property type="entry name" value="SPRY_dom"/>
</dbReference>
<evidence type="ECO:0000259" key="8">
    <source>
        <dbReference type="PROSITE" id="PS50119"/>
    </source>
</evidence>
<dbReference type="InterPro" id="IPR006574">
    <property type="entry name" value="PRY"/>
</dbReference>
<keyword evidence="3 6" id="KW-0863">Zinc-finger</keyword>
<dbReference type="PROSITE" id="PS50119">
    <property type="entry name" value="ZF_BBOX"/>
    <property type="match status" value="1"/>
</dbReference>
<feature type="domain" description="B30.2/SPRY" evidence="9">
    <location>
        <begin position="364"/>
        <end position="559"/>
    </location>
</feature>
<evidence type="ECO:0000259" key="9">
    <source>
        <dbReference type="PROSITE" id="PS50188"/>
    </source>
</evidence>
<keyword evidence="1" id="KW-0399">Innate immunity</keyword>
<dbReference type="Gene3D" id="4.10.830.40">
    <property type="match status" value="1"/>
</dbReference>
<evidence type="ECO:0000256" key="7">
    <source>
        <dbReference type="SAM" id="Coils"/>
    </source>
</evidence>
<dbReference type="CDD" id="cd19802">
    <property type="entry name" value="Bbox1_TRIM8-like"/>
    <property type="match status" value="1"/>
</dbReference>
<dbReference type="SUPFAM" id="SSF57845">
    <property type="entry name" value="B-box zinc-binding domain"/>
    <property type="match status" value="1"/>
</dbReference>
<evidence type="ECO:0000256" key="6">
    <source>
        <dbReference type="PROSITE-ProRule" id="PRU00024"/>
    </source>
</evidence>
<dbReference type="PANTHER" id="PTHR25465">
    <property type="entry name" value="B-BOX DOMAIN CONTAINING"/>
    <property type="match status" value="1"/>
</dbReference>
<dbReference type="Pfam" id="PF00622">
    <property type="entry name" value="SPRY"/>
    <property type="match status" value="1"/>
</dbReference>
<dbReference type="PROSITE" id="PS50188">
    <property type="entry name" value="B302_SPRY"/>
    <property type="match status" value="1"/>
</dbReference>
<dbReference type="Proteomes" id="UP000438429">
    <property type="component" value="Unassembled WGS sequence"/>
</dbReference>
<dbReference type="InterPro" id="IPR043136">
    <property type="entry name" value="B30.2/SPRY_sf"/>
</dbReference>
<dbReference type="InterPro" id="IPR000315">
    <property type="entry name" value="Znf_B-box"/>
</dbReference>
<evidence type="ECO:0000256" key="5">
    <source>
        <dbReference type="ARBA" id="ARBA00022859"/>
    </source>
</evidence>
<accession>A0A6A4SZY1</accession>
<dbReference type="SMART" id="SM00589">
    <property type="entry name" value="PRY"/>
    <property type="match status" value="1"/>
</dbReference>
<keyword evidence="5" id="KW-0391">Immunity</keyword>
<evidence type="ECO:0000256" key="3">
    <source>
        <dbReference type="ARBA" id="ARBA00022771"/>
    </source>
</evidence>
<dbReference type="Pfam" id="PF00643">
    <property type="entry name" value="zf-B_box"/>
    <property type="match status" value="1"/>
</dbReference>
<dbReference type="InterPro" id="IPR003879">
    <property type="entry name" value="Butyrophylin_SPRY"/>
</dbReference>
<dbReference type="GO" id="GO:0045087">
    <property type="term" value="P:innate immune response"/>
    <property type="evidence" value="ECO:0007669"/>
    <property type="project" value="UniProtKB-KW"/>
</dbReference>
<evidence type="ECO:0000313" key="10">
    <source>
        <dbReference type="EMBL" id="KAF0037608.1"/>
    </source>
</evidence>
<organism evidence="10 11">
    <name type="scientific">Scophthalmus maximus</name>
    <name type="common">Turbot</name>
    <name type="synonym">Psetta maxima</name>
    <dbReference type="NCBI Taxonomy" id="52904"/>
    <lineage>
        <taxon>Eukaryota</taxon>
        <taxon>Metazoa</taxon>
        <taxon>Chordata</taxon>
        <taxon>Craniata</taxon>
        <taxon>Vertebrata</taxon>
        <taxon>Euteleostomi</taxon>
        <taxon>Actinopterygii</taxon>
        <taxon>Neopterygii</taxon>
        <taxon>Teleostei</taxon>
        <taxon>Neoteleostei</taxon>
        <taxon>Acanthomorphata</taxon>
        <taxon>Carangaria</taxon>
        <taxon>Pleuronectiformes</taxon>
        <taxon>Pleuronectoidei</taxon>
        <taxon>Scophthalmidae</taxon>
        <taxon>Scophthalmus</taxon>
    </lineage>
</organism>
<dbReference type="AlphaFoldDB" id="A0A6A4SZY1"/>
<dbReference type="InterPro" id="IPR013083">
    <property type="entry name" value="Znf_RING/FYVE/PHD"/>
</dbReference>
<proteinExistence type="predicted"/>
<dbReference type="GO" id="GO:0005737">
    <property type="term" value="C:cytoplasm"/>
    <property type="evidence" value="ECO:0007669"/>
    <property type="project" value="UniProtKB-ARBA"/>
</dbReference>
<dbReference type="SUPFAM" id="SSF57850">
    <property type="entry name" value="RING/U-box"/>
    <property type="match status" value="1"/>
</dbReference>
<evidence type="ECO:0008006" key="12">
    <source>
        <dbReference type="Google" id="ProtNLM"/>
    </source>
</evidence>
<evidence type="ECO:0000313" key="11">
    <source>
        <dbReference type="Proteomes" id="UP000438429"/>
    </source>
</evidence>
<feature type="coiled-coil region" evidence="7">
    <location>
        <begin position="238"/>
        <end position="272"/>
    </location>
</feature>
<dbReference type="Pfam" id="PF13765">
    <property type="entry name" value="PRY"/>
    <property type="match status" value="1"/>
</dbReference>
<keyword evidence="7" id="KW-0175">Coiled coil</keyword>
<evidence type="ECO:0000256" key="2">
    <source>
        <dbReference type="ARBA" id="ARBA00022723"/>
    </source>
</evidence>
<dbReference type="InterPro" id="IPR001870">
    <property type="entry name" value="B30.2/SPRY"/>
</dbReference>
<dbReference type="SUPFAM" id="SSF49899">
    <property type="entry name" value="Concanavalin A-like lectins/glucanases"/>
    <property type="match status" value="1"/>
</dbReference>
<reference evidence="10 11" key="1">
    <citation type="submission" date="2019-06" db="EMBL/GenBank/DDBJ databases">
        <title>Draft genomes of female and male turbot (Scophthalmus maximus).</title>
        <authorList>
            <person name="Xu H."/>
            <person name="Xu X.-W."/>
            <person name="Shao C."/>
            <person name="Chen S."/>
        </authorList>
    </citation>
    <scope>NUCLEOTIDE SEQUENCE [LARGE SCALE GENOMIC DNA]</scope>
    <source>
        <strain evidence="10">Ysfricsl-2016a</strain>
        <tissue evidence="10">Blood</tissue>
    </source>
</reference>
<dbReference type="PANTHER" id="PTHR25465:SF26">
    <property type="entry name" value="FINTRIM FAMILY, MEMBER 84-RELATED"/>
    <property type="match status" value="1"/>
</dbReference>
<dbReference type="SMART" id="SM00449">
    <property type="entry name" value="SPRY"/>
    <property type="match status" value="1"/>
</dbReference>
<dbReference type="Pfam" id="PF25600">
    <property type="entry name" value="TRIM_CC"/>
    <property type="match status" value="1"/>
</dbReference>
<dbReference type="SMART" id="SM00336">
    <property type="entry name" value="BBOX"/>
    <property type="match status" value="1"/>
</dbReference>
<dbReference type="CDD" id="cd16040">
    <property type="entry name" value="SPRY_PRY_SNTX"/>
    <property type="match status" value="1"/>
</dbReference>
<dbReference type="Pfam" id="PF15227">
    <property type="entry name" value="zf-C3HC4_4"/>
    <property type="match status" value="1"/>
</dbReference>
<evidence type="ECO:0000256" key="1">
    <source>
        <dbReference type="ARBA" id="ARBA00022588"/>
    </source>
</evidence>
<dbReference type="InterPro" id="IPR058030">
    <property type="entry name" value="TRIM8/14/16/25/29/45/65_CC"/>
</dbReference>
<dbReference type="PRINTS" id="PR01407">
    <property type="entry name" value="BUTYPHLNCDUF"/>
</dbReference>
<dbReference type="Gene3D" id="2.60.120.920">
    <property type="match status" value="1"/>
</dbReference>
<comment type="caution">
    <text evidence="10">The sequence shown here is derived from an EMBL/GenBank/DDBJ whole genome shotgun (WGS) entry which is preliminary data.</text>
</comment>
<sequence>MRDPVTIPCGDTYCLECIKIYWDQFDHMGVYSCPQCRATFTPRPVLRRNLPDVNHEPRRQLPELTPFPYMHRESFCDFCVGRRSKAVKSCLMCLAYYCETHVKPHYESSTFKRHKLVDETGHLDRKICPQHEKGLELFCRSDQMCICVLCTVREHRSHNITSAEEERIEKQASKVLVVTQSEVQHIIQERMKELQELKHNVDVLKSGAQRAQAESDKTFHEMLQAVERWKAEIHQMITANMQSAMSQAEGYVERLEQEIMELQRRDAELRQIVETEDNIHFLQNFPTLCVPPEAMVPKVLINPQFSFGEMSKTATEMKEHLDDICKKELSKISKTGLILWITFAKYPFDDVTKKVGQPNAASSLHSFQSRFSGAKDKNRLPAMMSFDPNTVYKELVLSDGNQRVTRRKTVQFYPDHAERFDGFSQVLCKEPLTGFRFYWEAEWGGEFSIGVAYRSISRKGKNSHSLLGYNDKSWSLLCSDSGYSAWHNKVDRDLPDAPRASRVGVYLDYAGNTLAFYSVSDTMDLIHRFKAQFSEPLFAGFGVGSSVTLCQLRQNPTSY</sequence>
<dbReference type="InterPro" id="IPR013320">
    <property type="entry name" value="ConA-like_dom_sf"/>
</dbReference>
<dbReference type="EMBL" id="VEVO01000009">
    <property type="protein sequence ID" value="KAF0037608.1"/>
    <property type="molecule type" value="Genomic_DNA"/>
</dbReference>
<dbReference type="Gene3D" id="3.30.160.60">
    <property type="entry name" value="Classic Zinc Finger"/>
    <property type="match status" value="1"/>
</dbReference>
<gene>
    <name evidence="10" type="ORF">F2P81_010482</name>
</gene>
<protein>
    <recommendedName>
        <fullName evidence="12">Tripartite motif-containing protein 16-like</fullName>
    </recommendedName>
</protein>
<evidence type="ECO:0000256" key="4">
    <source>
        <dbReference type="ARBA" id="ARBA00022833"/>
    </source>
</evidence>
<dbReference type="CDD" id="cd19769">
    <property type="entry name" value="Bbox2_TRIM16-like"/>
    <property type="match status" value="1"/>
</dbReference>
<dbReference type="GO" id="GO:0008270">
    <property type="term" value="F:zinc ion binding"/>
    <property type="evidence" value="ECO:0007669"/>
    <property type="project" value="UniProtKB-KW"/>
</dbReference>
<keyword evidence="4" id="KW-0862">Zinc</keyword>